<gene>
    <name evidence="1" type="ORF">LEMA_uP053220.1</name>
</gene>
<dbReference type="InParanoid" id="E4ZN13"/>
<protein>
    <submittedName>
        <fullName evidence="1">Predicted protein</fullName>
    </submittedName>
</protein>
<keyword evidence="2" id="KW-1185">Reference proteome</keyword>
<reference evidence="2" key="1">
    <citation type="journal article" date="2011" name="Nat. Commun.">
        <title>Effector diversification within compartments of the Leptosphaeria maculans genome affected by Repeat-Induced Point mutations.</title>
        <authorList>
            <person name="Rouxel T."/>
            <person name="Grandaubert J."/>
            <person name="Hane J.K."/>
            <person name="Hoede C."/>
            <person name="van de Wouw A.P."/>
            <person name="Couloux A."/>
            <person name="Dominguez V."/>
            <person name="Anthouard V."/>
            <person name="Bally P."/>
            <person name="Bourras S."/>
            <person name="Cozijnsen A.J."/>
            <person name="Ciuffetti L.M."/>
            <person name="Degrave A."/>
            <person name="Dilmaghani A."/>
            <person name="Duret L."/>
            <person name="Fudal I."/>
            <person name="Goodwin S.B."/>
            <person name="Gout L."/>
            <person name="Glaser N."/>
            <person name="Linglin J."/>
            <person name="Kema G.H.J."/>
            <person name="Lapalu N."/>
            <person name="Lawrence C.B."/>
            <person name="May K."/>
            <person name="Meyer M."/>
            <person name="Ollivier B."/>
            <person name="Poulain J."/>
            <person name="Schoch C.L."/>
            <person name="Simon A."/>
            <person name="Spatafora J.W."/>
            <person name="Stachowiak A."/>
            <person name="Turgeon B.G."/>
            <person name="Tyler B.M."/>
            <person name="Vincent D."/>
            <person name="Weissenbach J."/>
            <person name="Amselem J."/>
            <person name="Quesneville H."/>
            <person name="Oliver R.P."/>
            <person name="Wincker P."/>
            <person name="Balesdent M.-H."/>
            <person name="Howlett B.J."/>
        </authorList>
    </citation>
    <scope>NUCLEOTIDE SEQUENCE [LARGE SCALE GENOMIC DNA]</scope>
    <source>
        <strain evidence="2">JN3 / isolate v23.1.3 / race Av1-4-5-6-7-8</strain>
    </source>
</reference>
<dbReference type="AlphaFoldDB" id="E4ZN13"/>
<evidence type="ECO:0000313" key="2">
    <source>
        <dbReference type="Proteomes" id="UP000002668"/>
    </source>
</evidence>
<dbReference type="HOGENOM" id="CLU_2831629_0_0_1"/>
<dbReference type="EMBL" id="FP929094">
    <property type="protein sequence ID" value="CBX92616.1"/>
    <property type="molecule type" value="Genomic_DNA"/>
</dbReference>
<dbReference type="Proteomes" id="UP000002668">
    <property type="component" value="Genome"/>
</dbReference>
<name>E4ZN13_LEPMJ</name>
<organism evidence="2">
    <name type="scientific">Leptosphaeria maculans (strain JN3 / isolate v23.1.3 / race Av1-4-5-6-7-8)</name>
    <name type="common">Blackleg fungus</name>
    <name type="synonym">Phoma lingam</name>
    <dbReference type="NCBI Taxonomy" id="985895"/>
    <lineage>
        <taxon>Eukaryota</taxon>
        <taxon>Fungi</taxon>
        <taxon>Dikarya</taxon>
        <taxon>Ascomycota</taxon>
        <taxon>Pezizomycotina</taxon>
        <taxon>Dothideomycetes</taxon>
        <taxon>Pleosporomycetidae</taxon>
        <taxon>Pleosporales</taxon>
        <taxon>Pleosporineae</taxon>
        <taxon>Leptosphaeriaceae</taxon>
        <taxon>Plenodomus</taxon>
        <taxon>Plenodomus lingam/Leptosphaeria maculans species complex</taxon>
    </lineage>
</organism>
<sequence length="66" mass="7239">MTTSANVDAVRDRPAEACNSTDGSIQLVNSPSALPSTIHRLRNSVLEVQQDKIKRIPRPLDSAWNP</sequence>
<dbReference type="VEuPathDB" id="FungiDB:LEMA_uP053220.1"/>
<evidence type="ECO:0000313" key="1">
    <source>
        <dbReference type="EMBL" id="CBX92616.1"/>
    </source>
</evidence>
<accession>E4ZN13</accession>
<proteinExistence type="predicted"/>